<dbReference type="PANTHER" id="PTHR30288:SF0">
    <property type="entry name" value="FLAGELLAR HOOK-ASSOCIATED PROTEIN 2"/>
    <property type="match status" value="1"/>
</dbReference>
<comment type="subunit">
    <text evidence="2 5">Homopentamer.</text>
</comment>
<evidence type="ECO:0000259" key="6">
    <source>
        <dbReference type="Pfam" id="PF02465"/>
    </source>
</evidence>
<protein>
    <recommendedName>
        <fullName evidence="5">Flagellar hook-associated protein 2</fullName>
        <shortName evidence="5">HAP2</shortName>
    </recommendedName>
    <alternativeName>
        <fullName evidence="5">Flagellar cap protein</fullName>
    </alternativeName>
</protein>
<dbReference type="RefSeq" id="WP_074758764.1">
    <property type="nucleotide sequence ID" value="NZ_FNCO01000024.1"/>
</dbReference>
<organism evidence="8 9">
    <name type="scientific">Pseudomonas abietaniphila</name>
    <dbReference type="NCBI Taxonomy" id="89065"/>
    <lineage>
        <taxon>Bacteria</taxon>
        <taxon>Pseudomonadati</taxon>
        <taxon>Pseudomonadota</taxon>
        <taxon>Gammaproteobacteria</taxon>
        <taxon>Pseudomonadales</taxon>
        <taxon>Pseudomonadaceae</taxon>
        <taxon>Pseudomonas</taxon>
    </lineage>
</organism>
<keyword evidence="8" id="KW-0969">Cilium</keyword>
<dbReference type="EMBL" id="FNCO01000024">
    <property type="protein sequence ID" value="SDJ24829.1"/>
    <property type="molecule type" value="Genomic_DNA"/>
</dbReference>
<dbReference type="STRING" id="89065.SAMN05216605_12438"/>
<keyword evidence="3" id="KW-0175">Coiled coil</keyword>
<sequence>MAGSTVSGIGSNIDTQSIVTSLVNSAKAPKQSQINTQSLKATTTLTSIGKIQAALDAFRGAMTSMATDTSYGGLVGKSSNESVATMTAGSKASNGSFSLVVNQLASASKLSTASYKDGASAVVNKGTSPTTLTVSQGTKKYDLSVPVGATLQQVRDSLNSQFGTSGLSANLLTDSTGSRLIITSTTMGEGSDLTLSGNSGIDTGYTVVDKPQDAKYTIDGIANTSKSNSIDEAVSGISIKLLSVSPTASGATSPTATTISVTTSTTALKSAVKGFVDTYNALMTAINAETKITTNPDGSITAGALSGDSTMRSLTSAIRGELNTLSGSGTLKSLAQFGVTTSESDGTLSITDAKWDKAVATNAADISSIFTGSTGLLARMTAATDGFAKATTGVMAQRSTTLKDNLTDLAKQQDALNERMDALTKSLSDKYNAMDTLVAQLRQQSDSVLATLNALNKSKDN</sequence>
<keyword evidence="4 5" id="KW-0975">Bacterial flagellum</keyword>
<dbReference type="InterPro" id="IPR003481">
    <property type="entry name" value="FliD_N"/>
</dbReference>
<evidence type="ECO:0000256" key="1">
    <source>
        <dbReference type="ARBA" id="ARBA00009764"/>
    </source>
</evidence>
<evidence type="ECO:0000256" key="3">
    <source>
        <dbReference type="ARBA" id="ARBA00023054"/>
    </source>
</evidence>
<feature type="domain" description="Flagellar hook-associated protein 2 C-terminal" evidence="7">
    <location>
        <begin position="212"/>
        <end position="442"/>
    </location>
</feature>
<dbReference type="Pfam" id="PF07196">
    <property type="entry name" value="Flagellin_IN"/>
    <property type="match status" value="1"/>
</dbReference>
<reference evidence="9" key="1">
    <citation type="submission" date="2016-10" db="EMBL/GenBank/DDBJ databases">
        <authorList>
            <person name="Varghese N."/>
            <person name="Submissions S."/>
        </authorList>
    </citation>
    <scope>NUCLEOTIDE SEQUENCE [LARGE SCALE GENOMIC DNA]</scope>
    <source>
        <strain evidence="9">ATCC 700689</strain>
    </source>
</reference>
<dbReference type="InterPro" id="IPR010809">
    <property type="entry name" value="FliD_C"/>
</dbReference>
<name>A0A1G8S6H2_9PSED</name>
<keyword evidence="5" id="KW-0964">Secreted</keyword>
<evidence type="ECO:0000313" key="8">
    <source>
        <dbReference type="EMBL" id="SDJ24829.1"/>
    </source>
</evidence>
<keyword evidence="8" id="KW-0966">Cell projection</keyword>
<evidence type="ECO:0000259" key="7">
    <source>
        <dbReference type="Pfam" id="PF07195"/>
    </source>
</evidence>
<evidence type="ECO:0000256" key="2">
    <source>
        <dbReference type="ARBA" id="ARBA00011255"/>
    </source>
</evidence>
<dbReference type="GO" id="GO:0005576">
    <property type="term" value="C:extracellular region"/>
    <property type="evidence" value="ECO:0007669"/>
    <property type="project" value="UniProtKB-SubCell"/>
</dbReference>
<evidence type="ECO:0000313" key="9">
    <source>
        <dbReference type="Proteomes" id="UP000182894"/>
    </source>
</evidence>
<dbReference type="PANTHER" id="PTHR30288">
    <property type="entry name" value="FLAGELLAR CAP/ASSEMBLY PROTEIN FLID"/>
    <property type="match status" value="1"/>
</dbReference>
<dbReference type="Pfam" id="PF07195">
    <property type="entry name" value="FliD_C"/>
    <property type="match status" value="1"/>
</dbReference>
<dbReference type="OrthoDB" id="9810816at2"/>
<evidence type="ECO:0000256" key="4">
    <source>
        <dbReference type="ARBA" id="ARBA00023143"/>
    </source>
</evidence>
<dbReference type="GO" id="GO:0009421">
    <property type="term" value="C:bacterial-type flagellum filament cap"/>
    <property type="evidence" value="ECO:0007669"/>
    <property type="project" value="InterPro"/>
</dbReference>
<dbReference type="GO" id="GO:0007155">
    <property type="term" value="P:cell adhesion"/>
    <property type="evidence" value="ECO:0007669"/>
    <property type="project" value="InterPro"/>
</dbReference>
<comment type="function">
    <text evidence="5">Required for morphogenesis and for the elongation of the flagellar filament by facilitating polymerization of the flagellin monomers at the tip of growing filament. Forms a capping structure, which prevents flagellin subunits (transported through the central channel of the flagellum) from leaking out without polymerization at the distal end.</text>
</comment>
<dbReference type="Pfam" id="PF02465">
    <property type="entry name" value="FliD_N"/>
    <property type="match status" value="1"/>
</dbReference>
<evidence type="ECO:0000256" key="5">
    <source>
        <dbReference type="RuleBase" id="RU362066"/>
    </source>
</evidence>
<dbReference type="AlphaFoldDB" id="A0A1G8S6H2"/>
<dbReference type="Proteomes" id="UP000182894">
    <property type="component" value="Unassembled WGS sequence"/>
</dbReference>
<keyword evidence="8" id="KW-0282">Flagellum</keyword>
<proteinExistence type="inferred from homology"/>
<comment type="similarity">
    <text evidence="1 5">Belongs to the FliD family.</text>
</comment>
<dbReference type="InterPro" id="IPR040026">
    <property type="entry name" value="FliD"/>
</dbReference>
<feature type="domain" description="Flagellar hook-associated protein 2 N-terminal" evidence="6">
    <location>
        <begin position="11"/>
        <end position="107"/>
    </location>
</feature>
<dbReference type="GO" id="GO:0071973">
    <property type="term" value="P:bacterial-type flagellum-dependent cell motility"/>
    <property type="evidence" value="ECO:0007669"/>
    <property type="project" value="TreeGrafter"/>
</dbReference>
<accession>A0A1G8S6H2</accession>
<comment type="subcellular location">
    <subcellularLocation>
        <location evidence="5">Secreted</location>
    </subcellularLocation>
    <subcellularLocation>
        <location evidence="5">Bacterial flagellum</location>
    </subcellularLocation>
</comment>
<keyword evidence="9" id="KW-1185">Reference proteome</keyword>
<dbReference type="GO" id="GO:0009424">
    <property type="term" value="C:bacterial-type flagellum hook"/>
    <property type="evidence" value="ECO:0007669"/>
    <property type="project" value="UniProtKB-UniRule"/>
</dbReference>
<dbReference type="InterPro" id="IPR010810">
    <property type="entry name" value="Flagellin_hook_IN_motif"/>
</dbReference>
<gene>
    <name evidence="8" type="ORF">SAMN05216605_12438</name>
</gene>